<organism evidence="1 2">
    <name type="scientific">Sphaerobolus stellatus (strain SS14)</name>
    <dbReference type="NCBI Taxonomy" id="990650"/>
    <lineage>
        <taxon>Eukaryota</taxon>
        <taxon>Fungi</taxon>
        <taxon>Dikarya</taxon>
        <taxon>Basidiomycota</taxon>
        <taxon>Agaricomycotina</taxon>
        <taxon>Agaricomycetes</taxon>
        <taxon>Phallomycetidae</taxon>
        <taxon>Geastrales</taxon>
        <taxon>Sphaerobolaceae</taxon>
        <taxon>Sphaerobolus</taxon>
    </lineage>
</organism>
<dbReference type="Proteomes" id="UP000054279">
    <property type="component" value="Unassembled WGS sequence"/>
</dbReference>
<gene>
    <name evidence="1" type="ORF">M422DRAFT_260374</name>
</gene>
<keyword evidence="2" id="KW-1185">Reference proteome</keyword>
<sequence>MPHLETYMGPGLLVPQILPNQKVRRLGLIEPILLPQMQGLFPSEGELKKIITSLKELPEDLRANIRVLDIVQLLTISQEHNPTMATLFLNVEVVAVIGDAKTPTESIFVPYLDAFAIFRQLKMLHIFCGPRLTQAVIELLPKPCYHHPSPLLTELHVMGICTGRWDPKNGWIYYPESKETKLASRK</sequence>
<accession>A0A0C9VIQ5</accession>
<name>A0A0C9VIQ5_SPHS4</name>
<evidence type="ECO:0000313" key="2">
    <source>
        <dbReference type="Proteomes" id="UP000054279"/>
    </source>
</evidence>
<dbReference type="AlphaFoldDB" id="A0A0C9VIQ5"/>
<proteinExistence type="predicted"/>
<protein>
    <submittedName>
        <fullName evidence="1">Unplaced genomic scaffold SPHSTscaffold_96, whole genome shotgun sequence</fullName>
    </submittedName>
</protein>
<evidence type="ECO:0000313" key="1">
    <source>
        <dbReference type="EMBL" id="KIJ37211.1"/>
    </source>
</evidence>
<dbReference type="HOGENOM" id="CLU_1399403_0_0_1"/>
<reference evidence="1 2" key="1">
    <citation type="submission" date="2014-06" db="EMBL/GenBank/DDBJ databases">
        <title>Evolutionary Origins and Diversification of the Mycorrhizal Mutualists.</title>
        <authorList>
            <consortium name="DOE Joint Genome Institute"/>
            <consortium name="Mycorrhizal Genomics Consortium"/>
            <person name="Kohler A."/>
            <person name="Kuo A."/>
            <person name="Nagy L.G."/>
            <person name="Floudas D."/>
            <person name="Copeland A."/>
            <person name="Barry K.W."/>
            <person name="Cichocki N."/>
            <person name="Veneault-Fourrey C."/>
            <person name="LaButti K."/>
            <person name="Lindquist E.A."/>
            <person name="Lipzen A."/>
            <person name="Lundell T."/>
            <person name="Morin E."/>
            <person name="Murat C."/>
            <person name="Riley R."/>
            <person name="Ohm R."/>
            <person name="Sun H."/>
            <person name="Tunlid A."/>
            <person name="Henrissat B."/>
            <person name="Grigoriev I.V."/>
            <person name="Hibbett D.S."/>
            <person name="Martin F."/>
        </authorList>
    </citation>
    <scope>NUCLEOTIDE SEQUENCE [LARGE SCALE GENOMIC DNA]</scope>
    <source>
        <strain evidence="1 2">SS14</strain>
    </source>
</reference>
<dbReference type="EMBL" id="KN837171">
    <property type="protein sequence ID" value="KIJ37211.1"/>
    <property type="molecule type" value="Genomic_DNA"/>
</dbReference>